<dbReference type="RefSeq" id="WP_012598744.1">
    <property type="nucleotide sequence ID" value="NC_011729.1"/>
</dbReference>
<proteinExistence type="predicted"/>
<dbReference type="Proteomes" id="UP000002384">
    <property type="component" value="Chromosome"/>
</dbReference>
<dbReference type="AlphaFoldDB" id="B7K7N0"/>
<dbReference type="KEGG" id="cyc:PCC7424_1354"/>
<organism evidence="2 3">
    <name type="scientific">Gloeothece citriformis (strain PCC 7424)</name>
    <name type="common">Cyanothece sp. (strain PCC 7424)</name>
    <dbReference type="NCBI Taxonomy" id="65393"/>
    <lineage>
        <taxon>Bacteria</taxon>
        <taxon>Bacillati</taxon>
        <taxon>Cyanobacteriota</taxon>
        <taxon>Cyanophyceae</taxon>
        <taxon>Oscillatoriophycideae</taxon>
        <taxon>Chroococcales</taxon>
        <taxon>Aphanothecaceae</taxon>
        <taxon>Gloeothece</taxon>
        <taxon>Gloeothece citriformis</taxon>
    </lineage>
</organism>
<dbReference type="eggNOG" id="COG3793">
    <property type="taxonomic scope" value="Bacteria"/>
</dbReference>
<dbReference type="HOGENOM" id="CLU_156633_0_0_3"/>
<dbReference type="Pfam" id="PF06967">
    <property type="entry name" value="Mo-nitro_C"/>
    <property type="match status" value="1"/>
</dbReference>
<accession>B7K7N0</accession>
<dbReference type="OrthoDB" id="516441at2"/>
<sequence>MDVTNYTIKHIILCDWAEFPSKDRLKRVKPITQRKKFAPLRGLRDRLNQIEVRERPLAHRICQLIPSQCPFARDIKLFGRTIVSIPPLCKLNPFYEELMGLRWRALCYLADECGEDISAYC</sequence>
<evidence type="ECO:0000313" key="2">
    <source>
        <dbReference type="EMBL" id="ACK69798.1"/>
    </source>
</evidence>
<evidence type="ECO:0000313" key="3">
    <source>
        <dbReference type="Proteomes" id="UP000002384"/>
    </source>
</evidence>
<gene>
    <name evidence="2" type="ordered locus">PCC7424_1354</name>
</gene>
<name>B7K7N0_GLOC7</name>
<dbReference type="EMBL" id="CP001291">
    <property type="protein sequence ID" value="ACK69798.1"/>
    <property type="molecule type" value="Genomic_DNA"/>
</dbReference>
<feature type="domain" description="Mo-dependent nitrogenase C-terminal" evidence="1">
    <location>
        <begin position="40"/>
        <end position="121"/>
    </location>
</feature>
<reference evidence="3" key="1">
    <citation type="journal article" date="2011" name="MBio">
        <title>Novel metabolic attributes of the genus Cyanothece, comprising a group of unicellular nitrogen-fixing Cyanobacteria.</title>
        <authorList>
            <person name="Bandyopadhyay A."/>
            <person name="Elvitigala T."/>
            <person name="Welsh E."/>
            <person name="Stockel J."/>
            <person name="Liberton M."/>
            <person name="Min H."/>
            <person name="Sherman L.A."/>
            <person name="Pakrasi H.B."/>
        </authorList>
    </citation>
    <scope>NUCLEOTIDE SEQUENCE [LARGE SCALE GENOMIC DNA]</scope>
    <source>
        <strain evidence="3">PCC 7424</strain>
    </source>
</reference>
<evidence type="ECO:0000259" key="1">
    <source>
        <dbReference type="Pfam" id="PF06967"/>
    </source>
</evidence>
<dbReference type="STRING" id="65393.PCC7424_1354"/>
<protein>
    <submittedName>
        <fullName evidence="2">Mo-dependent nitrogenase family protein</fullName>
    </submittedName>
</protein>
<keyword evidence="3" id="KW-1185">Reference proteome</keyword>
<dbReference type="InterPro" id="IPR009717">
    <property type="entry name" value="Mo-dep_Nase_C"/>
</dbReference>